<sequence length="118" mass="13545">MQDPSKWGQPAHMKDYRSRTLYDYNGGVHINSGIINHAAYLIADGIEKLGAENSKDIMAKLFYIANCYEWYETTNFSKCRNDLIKVTKNLYGENNKYVQIVENAFDKIGIYATPQLPL</sequence>
<dbReference type="SUPFAM" id="SSF55486">
    <property type="entry name" value="Metalloproteases ('zincins'), catalytic domain"/>
    <property type="match status" value="1"/>
</dbReference>
<keyword evidence="4" id="KW-0482">Metalloprotease</keyword>
<name>A0A7U4LMM9_CLOSG</name>
<gene>
    <name evidence="6" type="primary">npr1</name>
    <name evidence="6" type="ORF">CLSPO_c14680</name>
</gene>
<accession>A0A7U4LMM9</accession>
<protein>
    <submittedName>
        <fullName evidence="6">Thermolysin metallopeptidase Npr</fullName>
    </submittedName>
</protein>
<keyword evidence="2" id="KW-0378">Hydrolase</keyword>
<dbReference type="InterPro" id="IPR052759">
    <property type="entry name" value="Metalloprotease_M4"/>
</dbReference>
<feature type="domain" description="Peptidase M4 C-terminal" evidence="5">
    <location>
        <begin position="1"/>
        <end position="110"/>
    </location>
</feature>
<proteinExistence type="predicted"/>
<evidence type="ECO:0000259" key="5">
    <source>
        <dbReference type="Pfam" id="PF02868"/>
    </source>
</evidence>
<keyword evidence="3" id="KW-0862">Zinc</keyword>
<evidence type="ECO:0000256" key="2">
    <source>
        <dbReference type="ARBA" id="ARBA00022801"/>
    </source>
</evidence>
<dbReference type="InterPro" id="IPR027268">
    <property type="entry name" value="Peptidase_M4/M1_CTD_sf"/>
</dbReference>
<dbReference type="GO" id="GO:0006508">
    <property type="term" value="P:proteolysis"/>
    <property type="evidence" value="ECO:0007669"/>
    <property type="project" value="UniProtKB-KW"/>
</dbReference>
<evidence type="ECO:0000256" key="1">
    <source>
        <dbReference type="ARBA" id="ARBA00022670"/>
    </source>
</evidence>
<dbReference type="EMBL" id="CP009225">
    <property type="protein sequence ID" value="AKC62188.1"/>
    <property type="molecule type" value="Genomic_DNA"/>
</dbReference>
<evidence type="ECO:0000256" key="3">
    <source>
        <dbReference type="ARBA" id="ARBA00022833"/>
    </source>
</evidence>
<dbReference type="Gene3D" id="1.10.390.10">
    <property type="entry name" value="Neutral Protease Domain 2"/>
    <property type="match status" value="1"/>
</dbReference>
<dbReference type="Proteomes" id="UP000033052">
    <property type="component" value="Chromosome"/>
</dbReference>
<dbReference type="PANTHER" id="PTHR43579:SF1">
    <property type="entry name" value="NEUTRAL METALLOPROTEINASE"/>
    <property type="match status" value="1"/>
</dbReference>
<dbReference type="InterPro" id="IPR001570">
    <property type="entry name" value="Peptidase_M4_C_domain"/>
</dbReference>
<organism evidence="6 7">
    <name type="scientific">Clostridium sporogenes</name>
    <dbReference type="NCBI Taxonomy" id="1509"/>
    <lineage>
        <taxon>Bacteria</taxon>
        <taxon>Bacillati</taxon>
        <taxon>Bacillota</taxon>
        <taxon>Clostridia</taxon>
        <taxon>Eubacteriales</taxon>
        <taxon>Clostridiaceae</taxon>
        <taxon>Clostridium</taxon>
    </lineage>
</organism>
<dbReference type="AlphaFoldDB" id="A0A7U4LMM9"/>
<keyword evidence="1" id="KW-0645">Protease</keyword>
<evidence type="ECO:0000313" key="7">
    <source>
        <dbReference type="Proteomes" id="UP000033052"/>
    </source>
</evidence>
<dbReference type="Pfam" id="PF02868">
    <property type="entry name" value="Peptidase_M4_C"/>
    <property type="match status" value="1"/>
</dbReference>
<evidence type="ECO:0000256" key="4">
    <source>
        <dbReference type="ARBA" id="ARBA00023049"/>
    </source>
</evidence>
<dbReference type="GO" id="GO:0004222">
    <property type="term" value="F:metalloendopeptidase activity"/>
    <property type="evidence" value="ECO:0007669"/>
    <property type="project" value="InterPro"/>
</dbReference>
<dbReference type="PANTHER" id="PTHR43579">
    <property type="match status" value="1"/>
</dbReference>
<dbReference type="KEGG" id="cld:CLSPO_c14680"/>
<evidence type="ECO:0000313" key="6">
    <source>
        <dbReference type="EMBL" id="AKC62188.1"/>
    </source>
</evidence>
<reference evidence="6 7" key="1">
    <citation type="journal article" date="2015" name="PLoS ONE">
        <title>A universal mariner transposon system for forward genetic studies in the genus clostridium.</title>
        <authorList>
            <person name="Zhang Y."/>
            <person name="Grosse-Honebrink A."/>
            <person name="Minton N.P."/>
        </authorList>
    </citation>
    <scope>NUCLEOTIDE SEQUENCE [LARGE SCALE GENOMIC DNA]</scope>
    <source>
        <strain evidence="6 7">NCIMB 10696</strain>
    </source>
</reference>